<organism evidence="2">
    <name type="scientific">mine drainage metagenome</name>
    <dbReference type="NCBI Taxonomy" id="410659"/>
    <lineage>
        <taxon>unclassified sequences</taxon>
        <taxon>metagenomes</taxon>
        <taxon>ecological metagenomes</taxon>
    </lineage>
</organism>
<name>A0A1J5SIY5_9ZZZZ</name>
<keyword evidence="1" id="KW-1133">Transmembrane helix</keyword>
<proteinExistence type="predicted"/>
<evidence type="ECO:0000256" key="1">
    <source>
        <dbReference type="SAM" id="Phobius"/>
    </source>
</evidence>
<reference evidence="2" key="1">
    <citation type="submission" date="2016-10" db="EMBL/GenBank/DDBJ databases">
        <title>Sequence of Gallionella enrichment culture.</title>
        <authorList>
            <person name="Poehlein A."/>
            <person name="Muehling M."/>
            <person name="Daniel R."/>
        </authorList>
    </citation>
    <scope>NUCLEOTIDE SEQUENCE</scope>
</reference>
<protein>
    <submittedName>
        <fullName evidence="2">Uncharacterized protein</fullName>
    </submittedName>
</protein>
<sequence length="140" mass="15924">MKLDRIETFVIIICIWASSFLTGWMYQDWARALGASVWMLLIGWVAVGTINRRRAQKIRVTPQEQVSSSLDLSKDPETPWVETLVKARTQMPVEEYEKFERAVLMLVENIGVVNRGGLKTQAEKMALLEQLGKSSAESHD</sequence>
<dbReference type="AlphaFoldDB" id="A0A1J5SIY5"/>
<comment type="caution">
    <text evidence="2">The sequence shown here is derived from an EMBL/GenBank/DDBJ whole genome shotgun (WGS) entry which is preliminary data.</text>
</comment>
<dbReference type="EMBL" id="MLJW01000031">
    <property type="protein sequence ID" value="OIR08417.1"/>
    <property type="molecule type" value="Genomic_DNA"/>
</dbReference>
<keyword evidence="1" id="KW-0812">Transmembrane</keyword>
<keyword evidence="1" id="KW-0472">Membrane</keyword>
<evidence type="ECO:0000313" key="2">
    <source>
        <dbReference type="EMBL" id="OIR08417.1"/>
    </source>
</evidence>
<feature type="transmembrane region" description="Helical" evidence="1">
    <location>
        <begin position="7"/>
        <end position="26"/>
    </location>
</feature>
<feature type="transmembrane region" description="Helical" evidence="1">
    <location>
        <begin position="32"/>
        <end position="50"/>
    </location>
</feature>
<gene>
    <name evidence="2" type="ORF">GALL_92110</name>
</gene>
<accession>A0A1J5SIY5</accession>